<reference evidence="1 2" key="1">
    <citation type="submission" date="2018-02" db="EMBL/GenBank/DDBJ databases">
        <title>Genomic Encyclopedia of Archaeal and Bacterial Type Strains, Phase II (KMG-II): from individual species to whole genera.</title>
        <authorList>
            <person name="Goeker M."/>
        </authorList>
    </citation>
    <scope>NUCLEOTIDE SEQUENCE [LARGE SCALE GENOMIC DNA]</scope>
    <source>
        <strain evidence="1 2">DSM 18921</strain>
    </source>
</reference>
<dbReference type="Pfam" id="PF07799">
    <property type="entry name" value="DUF1643"/>
    <property type="match status" value="1"/>
</dbReference>
<gene>
    <name evidence="1" type="ORF">LX70_03234</name>
</gene>
<dbReference type="EMBL" id="PVEP01000008">
    <property type="protein sequence ID" value="PQV55570.1"/>
    <property type="molecule type" value="Genomic_DNA"/>
</dbReference>
<accession>A0A2S8S441</accession>
<comment type="caution">
    <text evidence="1">The sequence shown here is derived from an EMBL/GenBank/DDBJ whole genome shotgun (WGS) entry which is preliminary data.</text>
</comment>
<dbReference type="InterPro" id="IPR012441">
    <property type="entry name" value="DUF1643"/>
</dbReference>
<dbReference type="RefSeq" id="WP_105515812.1">
    <property type="nucleotide sequence ID" value="NZ_PVEP01000008.1"/>
</dbReference>
<dbReference type="OrthoDB" id="9807577at2"/>
<name>A0A2S8S441_9RHOB</name>
<protein>
    <recommendedName>
        <fullName evidence="3">DUF1643 domain-containing protein</fullName>
    </recommendedName>
</protein>
<dbReference type="Proteomes" id="UP000238338">
    <property type="component" value="Unassembled WGS sequence"/>
</dbReference>
<evidence type="ECO:0000313" key="2">
    <source>
        <dbReference type="Proteomes" id="UP000238338"/>
    </source>
</evidence>
<proteinExistence type="predicted"/>
<evidence type="ECO:0008006" key="3">
    <source>
        <dbReference type="Google" id="ProtNLM"/>
    </source>
</evidence>
<evidence type="ECO:0000313" key="1">
    <source>
        <dbReference type="EMBL" id="PQV55570.1"/>
    </source>
</evidence>
<organism evidence="1 2">
    <name type="scientific">Albidovulum denitrificans</name>
    <dbReference type="NCBI Taxonomy" id="404881"/>
    <lineage>
        <taxon>Bacteria</taxon>
        <taxon>Pseudomonadati</taxon>
        <taxon>Pseudomonadota</taxon>
        <taxon>Alphaproteobacteria</taxon>
        <taxon>Rhodobacterales</taxon>
        <taxon>Paracoccaceae</taxon>
        <taxon>Albidovulum</taxon>
    </lineage>
</organism>
<keyword evidence="2" id="KW-1185">Reference proteome</keyword>
<sequence length="169" mass="18132">MILRAHEAGGTRSEALYSRCGQYRYRLTRAWAAGPVLAWIMLNPSTATEEHNDPTIARCEGRARRGGFGGVEILNLFAFRATRPADLRRAEDPVGPGNGAVVLEGAARAGMILCGWGVHGALQGEGARMRSALLDRGLVLHTLGLTKAGHPRHPLYVGNAVVPQFWPAG</sequence>
<dbReference type="AlphaFoldDB" id="A0A2S8S441"/>